<name>A0A077DCU3_9BURK</name>
<dbReference type="Pfam" id="PF02604">
    <property type="entry name" value="PhdYeFM_antitox"/>
    <property type="match status" value="1"/>
</dbReference>
<dbReference type="eggNOG" id="COG2161">
    <property type="taxonomic scope" value="Bacteria"/>
</dbReference>
<dbReference type="AlphaFoldDB" id="A0A077DCU3"/>
<keyword evidence="4" id="KW-1185">Reference proteome</keyword>
<dbReference type="Proteomes" id="UP000028945">
    <property type="component" value="Chromosome"/>
</dbReference>
<evidence type="ECO:0000313" key="4">
    <source>
        <dbReference type="Proteomes" id="UP000028945"/>
    </source>
</evidence>
<proteinExistence type="inferred from homology"/>
<sequence>MTALKQNYHQILKKANGPVAILKYGKPQAYLLPAQYYEALLNYLKELEDAKLINERLKEQPIEISLDEL</sequence>
<gene>
    <name evidence="3" type="ORF">IX83_03060</name>
</gene>
<dbReference type="EMBL" id="CP009238">
    <property type="protein sequence ID" value="AIL32424.1"/>
    <property type="molecule type" value="Genomic_DNA"/>
</dbReference>
<dbReference type="InterPro" id="IPR006442">
    <property type="entry name" value="Antitoxin_Phd/YefM"/>
</dbReference>
<organism evidence="3 4">
    <name type="scientific">Basilea psittacipulmonis DSM 24701</name>
    <dbReference type="NCBI Taxonomy" id="1072685"/>
    <lineage>
        <taxon>Bacteria</taxon>
        <taxon>Pseudomonadati</taxon>
        <taxon>Pseudomonadota</taxon>
        <taxon>Betaproteobacteria</taxon>
        <taxon>Burkholderiales</taxon>
        <taxon>Alcaligenaceae</taxon>
        <taxon>Basilea</taxon>
    </lineage>
</organism>
<dbReference type="KEGG" id="bpsi:IX83_03060"/>
<reference evidence="3 4" key="1">
    <citation type="journal article" date="2014" name="BMC Genomics">
        <title>A genomic perspective on a new bacterial genus and species from the Alcaligenaceae family, Basilea psittacipulmonis.</title>
        <authorList>
            <person name="Whiteson K.L."/>
            <person name="Hernandez D."/>
            <person name="Lazarevic V."/>
            <person name="Gaia N."/>
            <person name="Farinelli L."/>
            <person name="Francois P."/>
            <person name="Pilo P."/>
            <person name="Frey J."/>
            <person name="Schrenzel J."/>
        </authorList>
    </citation>
    <scope>NUCLEOTIDE SEQUENCE [LARGE SCALE GENOMIC DNA]</scope>
    <source>
        <strain evidence="3 4">DSM 24701</strain>
    </source>
</reference>
<dbReference type="InterPro" id="IPR036165">
    <property type="entry name" value="YefM-like_sf"/>
</dbReference>
<dbReference type="RefSeq" id="WP_038501443.1">
    <property type="nucleotide sequence ID" value="NZ_AFWK01000063.1"/>
</dbReference>
<evidence type="ECO:0000256" key="2">
    <source>
        <dbReference type="RuleBase" id="RU362080"/>
    </source>
</evidence>
<dbReference type="HOGENOM" id="CLU_171850_0_1_4"/>
<accession>A0A077DCU3</accession>
<comment type="similarity">
    <text evidence="1 2">Belongs to the phD/YefM antitoxin family.</text>
</comment>
<evidence type="ECO:0000313" key="3">
    <source>
        <dbReference type="EMBL" id="AIL32424.1"/>
    </source>
</evidence>
<comment type="function">
    <text evidence="2">Antitoxin component of a type II toxin-antitoxin (TA) system.</text>
</comment>
<evidence type="ECO:0000256" key="1">
    <source>
        <dbReference type="ARBA" id="ARBA00009981"/>
    </source>
</evidence>
<dbReference type="SUPFAM" id="SSF143120">
    <property type="entry name" value="YefM-like"/>
    <property type="match status" value="1"/>
</dbReference>
<protein>
    <recommendedName>
        <fullName evidence="2">Antitoxin</fullName>
    </recommendedName>
</protein>